<feature type="region of interest" description="Disordered" evidence="28">
    <location>
        <begin position="100"/>
        <end position="121"/>
    </location>
</feature>
<keyword evidence="12" id="KW-0833">Ubl conjugation pathway</keyword>
<comment type="subcellular location">
    <subcellularLocation>
        <location evidence="3">Cytoplasm</location>
    </subcellularLocation>
    <subcellularLocation>
        <location evidence="2">Nucleus</location>
    </subcellularLocation>
</comment>
<evidence type="ECO:0000256" key="27">
    <source>
        <dbReference type="SAM" id="Coils"/>
    </source>
</evidence>
<evidence type="ECO:0000256" key="6">
    <source>
        <dbReference type="ARBA" id="ARBA00022481"/>
    </source>
</evidence>
<keyword evidence="7" id="KW-0963">Cytoplasm</keyword>
<dbReference type="CTD" id="6749892"/>
<feature type="domain" description="C3H1-type" evidence="31">
    <location>
        <begin position="213"/>
        <end position="239"/>
    </location>
</feature>
<feature type="compositionally biased region" description="Basic and acidic residues" evidence="28">
    <location>
        <begin position="566"/>
        <end position="586"/>
    </location>
</feature>
<evidence type="ECO:0000259" key="31">
    <source>
        <dbReference type="PROSITE" id="PS50103"/>
    </source>
</evidence>
<dbReference type="GO" id="GO:0003723">
    <property type="term" value="F:RNA binding"/>
    <property type="evidence" value="ECO:0007669"/>
    <property type="project" value="UniProtKB-UniRule"/>
</dbReference>
<dbReference type="GO" id="GO:0005634">
    <property type="term" value="C:nucleus"/>
    <property type="evidence" value="ECO:0007669"/>
    <property type="project" value="UniProtKB-SubCell"/>
</dbReference>
<keyword evidence="13 26" id="KW-0862">Zinc</keyword>
<dbReference type="InterPro" id="IPR013083">
    <property type="entry name" value="Znf_RING/FYVE/PHD"/>
</dbReference>
<evidence type="ECO:0000256" key="9">
    <source>
        <dbReference type="ARBA" id="ARBA00022679"/>
    </source>
</evidence>
<dbReference type="EC" id="2.3.2.27" evidence="5"/>
<evidence type="ECO:0000256" key="13">
    <source>
        <dbReference type="ARBA" id="ARBA00022833"/>
    </source>
</evidence>
<dbReference type="InterPro" id="IPR000571">
    <property type="entry name" value="Znf_CCCH"/>
</dbReference>
<dbReference type="OrthoDB" id="1923159at2759"/>
<evidence type="ECO:0000256" key="20">
    <source>
        <dbReference type="ARBA" id="ARBA00071435"/>
    </source>
</evidence>
<organism evidence="32 33">
    <name type="scientific">Trichoplax adhaerens</name>
    <name type="common">Trichoplax reptans</name>
    <dbReference type="NCBI Taxonomy" id="10228"/>
    <lineage>
        <taxon>Eukaryota</taxon>
        <taxon>Metazoa</taxon>
        <taxon>Placozoa</taxon>
        <taxon>Uniplacotomia</taxon>
        <taxon>Trichoplacea</taxon>
        <taxon>Trichoplacidae</taxon>
        <taxon>Trichoplax</taxon>
    </lineage>
</organism>
<evidence type="ECO:0000259" key="29">
    <source>
        <dbReference type="PROSITE" id="PS50089"/>
    </source>
</evidence>
<dbReference type="RefSeq" id="XP_002107888.1">
    <property type="nucleotide sequence ID" value="XM_002107852.1"/>
</dbReference>
<dbReference type="FunFam" id="3.30.40.10:FF:000006">
    <property type="entry name" value="CCR4-NOT transcription complex subunit 4"/>
    <property type="match status" value="1"/>
</dbReference>
<feature type="compositionally biased region" description="Polar residues" evidence="28">
    <location>
        <begin position="723"/>
        <end position="735"/>
    </location>
</feature>
<dbReference type="KEGG" id="tad:TRIADDRAFT_51852"/>
<feature type="compositionally biased region" description="Basic and acidic residues" evidence="28">
    <location>
        <begin position="286"/>
        <end position="295"/>
    </location>
</feature>
<dbReference type="GO" id="GO:0016567">
    <property type="term" value="P:protein ubiquitination"/>
    <property type="evidence" value="ECO:0000318"/>
    <property type="project" value="GO_Central"/>
</dbReference>
<evidence type="ECO:0000256" key="22">
    <source>
        <dbReference type="ARBA" id="ARBA00077837"/>
    </source>
</evidence>
<evidence type="ECO:0000256" key="21">
    <source>
        <dbReference type="ARBA" id="ARBA00075062"/>
    </source>
</evidence>
<evidence type="ECO:0000256" key="12">
    <source>
        <dbReference type="ARBA" id="ARBA00022786"/>
    </source>
</evidence>
<dbReference type="SUPFAM" id="SSF54928">
    <property type="entry name" value="RNA-binding domain, RBD"/>
    <property type="match status" value="1"/>
</dbReference>
<evidence type="ECO:0000256" key="15">
    <source>
        <dbReference type="ARBA" id="ARBA00022884"/>
    </source>
</evidence>
<dbReference type="GO" id="GO:0004842">
    <property type="term" value="F:ubiquitin-protein transferase activity"/>
    <property type="evidence" value="ECO:0000318"/>
    <property type="project" value="GO_Central"/>
</dbReference>
<dbReference type="GeneID" id="6749892"/>
<keyword evidence="17" id="KW-0539">Nucleus</keyword>
<reference evidence="32 33" key="1">
    <citation type="journal article" date="2008" name="Nature">
        <title>The Trichoplax genome and the nature of placozoans.</title>
        <authorList>
            <person name="Srivastava M."/>
            <person name="Begovic E."/>
            <person name="Chapman J."/>
            <person name="Putnam N.H."/>
            <person name="Hellsten U."/>
            <person name="Kawashima T."/>
            <person name="Kuo A."/>
            <person name="Mitros T."/>
            <person name="Salamov A."/>
            <person name="Carpenter M.L."/>
            <person name="Signorovitch A.Y."/>
            <person name="Moreno M.A."/>
            <person name="Kamm K."/>
            <person name="Grimwood J."/>
            <person name="Schmutz J."/>
            <person name="Shapiro H."/>
            <person name="Grigoriev I.V."/>
            <person name="Buss L.W."/>
            <person name="Schierwater B."/>
            <person name="Dellaporta S.L."/>
            <person name="Rokhsar D.S."/>
        </authorList>
    </citation>
    <scope>NUCLEOTIDE SEQUENCE [LARGE SCALE GENOMIC DNA]</scope>
    <source>
        <strain evidence="32 33">Grell-BS-1999</strain>
    </source>
</reference>
<evidence type="ECO:0000256" key="1">
    <source>
        <dbReference type="ARBA" id="ARBA00000900"/>
    </source>
</evidence>
<dbReference type="STRING" id="10228.B3RL24"/>
<feature type="region of interest" description="Disordered" evidence="28">
    <location>
        <begin position="565"/>
        <end position="586"/>
    </location>
</feature>
<dbReference type="Pfam" id="PF00076">
    <property type="entry name" value="RRM_1"/>
    <property type="match status" value="1"/>
</dbReference>
<evidence type="ECO:0000256" key="3">
    <source>
        <dbReference type="ARBA" id="ARBA00004496"/>
    </source>
</evidence>
<keyword evidence="8" id="KW-0597">Phosphoprotein</keyword>
<dbReference type="SMART" id="SM00361">
    <property type="entry name" value="RRM_1"/>
    <property type="match status" value="1"/>
</dbReference>
<dbReference type="GO" id="GO:0061630">
    <property type="term" value="F:ubiquitin protein ligase activity"/>
    <property type="evidence" value="ECO:0007669"/>
    <property type="project" value="UniProtKB-EC"/>
</dbReference>
<keyword evidence="10 26" id="KW-0479">Metal-binding</keyword>
<evidence type="ECO:0000256" key="7">
    <source>
        <dbReference type="ARBA" id="ARBA00022490"/>
    </source>
</evidence>
<feature type="region of interest" description="Disordered" evidence="28">
    <location>
        <begin position="776"/>
        <end position="829"/>
    </location>
</feature>
<evidence type="ECO:0000256" key="17">
    <source>
        <dbReference type="ARBA" id="ARBA00023242"/>
    </source>
</evidence>
<evidence type="ECO:0000256" key="8">
    <source>
        <dbReference type="ARBA" id="ARBA00022553"/>
    </source>
</evidence>
<dbReference type="InterPro" id="IPR035979">
    <property type="entry name" value="RBD_domain_sf"/>
</dbReference>
<evidence type="ECO:0000256" key="23">
    <source>
        <dbReference type="ARBA" id="ARBA00083547"/>
    </source>
</evidence>
<feature type="coiled-coil region" evidence="27">
    <location>
        <begin position="874"/>
        <end position="901"/>
    </location>
</feature>
<feature type="domain" description="RING-type" evidence="29">
    <location>
        <begin position="12"/>
        <end position="54"/>
    </location>
</feature>
<gene>
    <name evidence="32" type="ORF">TRIADDRAFT_51852</name>
</gene>
<feature type="compositionally biased region" description="Basic residues" evidence="28">
    <location>
        <begin position="100"/>
        <end position="112"/>
    </location>
</feature>
<comment type="function">
    <text evidence="18">Has E3 ubiquitin ligase activity, promoting ubiquitination and degradation of target proteins. Involved in activation of the JAK/STAT pathway. Catalyzes ubiquitination of methylated RBM15. Plays a role in quality control of translation of mitochondrial outer membrane-localized mRNA. As part of the PINK1-regulated signaling, upon mitochondria damage, ubiquitinates ABCE1 and thereby recruits autophagy receptors to the mitochondrial outer membrane to initiate mitophagy.</text>
</comment>
<name>B3RL24_TRIAD</name>
<dbReference type="HOGENOM" id="CLU_317452_0_0_1"/>
<dbReference type="InParanoid" id="B3RL24"/>
<dbReference type="eggNOG" id="KOG2068">
    <property type="taxonomic scope" value="Eukaryota"/>
</dbReference>
<evidence type="ECO:0000256" key="4">
    <source>
        <dbReference type="ARBA" id="ARBA00004906"/>
    </source>
</evidence>
<comment type="subunit">
    <text evidence="19">Interacts with CNOT1 via its C-terminus but does not stably associate with the CCR4-NOT complex. Interacts (via RING domain) with UBE2D2. Interacts with ABCE1, PINK1 and PELO.</text>
</comment>
<feature type="compositionally biased region" description="Basic residues" evidence="28">
    <location>
        <begin position="810"/>
        <end position="822"/>
    </location>
</feature>
<dbReference type="InterPro" id="IPR001841">
    <property type="entry name" value="Znf_RING"/>
</dbReference>
<dbReference type="AlphaFoldDB" id="B3RL24"/>
<dbReference type="InterPro" id="IPR039780">
    <property type="entry name" value="Mot2"/>
</dbReference>
<keyword evidence="16 27" id="KW-0175">Coiled coil</keyword>
<dbReference type="InterPro" id="IPR012677">
    <property type="entry name" value="Nucleotide-bd_a/b_plait_sf"/>
</dbReference>
<dbReference type="PANTHER" id="PTHR12603">
    <property type="entry name" value="CCR4-NOT TRANSCRIPTION COMPLEX RELATED"/>
    <property type="match status" value="1"/>
</dbReference>
<keyword evidence="9" id="KW-0808">Transferase</keyword>
<dbReference type="PROSITE" id="PS50103">
    <property type="entry name" value="ZF_C3H1"/>
    <property type="match status" value="1"/>
</dbReference>
<dbReference type="SUPFAM" id="SSF57850">
    <property type="entry name" value="RING/U-box"/>
    <property type="match status" value="1"/>
</dbReference>
<dbReference type="InterPro" id="IPR039515">
    <property type="entry name" value="NOT4_mRING-HC-C4C4"/>
</dbReference>
<dbReference type="PhylomeDB" id="B3RL24"/>
<evidence type="ECO:0000256" key="5">
    <source>
        <dbReference type="ARBA" id="ARBA00012483"/>
    </source>
</evidence>
<keyword evidence="11 26" id="KW-0863">Zinc-finger</keyword>
<evidence type="ECO:0000313" key="33">
    <source>
        <dbReference type="Proteomes" id="UP000009022"/>
    </source>
</evidence>
<evidence type="ECO:0000256" key="25">
    <source>
        <dbReference type="PROSITE-ProRule" id="PRU00176"/>
    </source>
</evidence>
<evidence type="ECO:0000256" key="18">
    <source>
        <dbReference type="ARBA" id="ARBA00057081"/>
    </source>
</evidence>
<dbReference type="EMBL" id="DS985241">
    <property type="protein sequence ID" value="EDV28686.1"/>
    <property type="molecule type" value="Genomic_DNA"/>
</dbReference>
<evidence type="ECO:0000313" key="32">
    <source>
        <dbReference type="EMBL" id="EDV28686.1"/>
    </source>
</evidence>
<keyword evidence="33" id="KW-1185">Reference proteome</keyword>
<dbReference type="InterPro" id="IPR003954">
    <property type="entry name" value="RRM_euk-type"/>
</dbReference>
<dbReference type="PANTHER" id="PTHR12603:SF0">
    <property type="entry name" value="CCR4-NOT TRANSCRIPTION COMPLEX SUBUNIT 4"/>
    <property type="match status" value="1"/>
</dbReference>
<feature type="region of interest" description="Disordered" evidence="28">
    <location>
        <begin position="685"/>
        <end position="753"/>
    </location>
</feature>
<feature type="zinc finger region" description="C3H1-type" evidence="26">
    <location>
        <begin position="213"/>
        <end position="239"/>
    </location>
</feature>
<comment type="pathway">
    <text evidence="4">Protein modification; protein ubiquitination.</text>
</comment>
<dbReference type="GO" id="GO:0030014">
    <property type="term" value="C:CCR4-NOT complex"/>
    <property type="evidence" value="ECO:0000318"/>
    <property type="project" value="GO_Central"/>
</dbReference>
<dbReference type="PROSITE" id="PS50102">
    <property type="entry name" value="RRM"/>
    <property type="match status" value="1"/>
</dbReference>
<feature type="domain" description="RRM" evidence="30">
    <location>
        <begin position="131"/>
        <end position="215"/>
    </location>
</feature>
<sequence>MSNEQNEEVVECPLCMEPLEDDLNFFPCQCGYQICGFCWHRIRTHENGLCPACRRDYGFGFQKGSELIIISTTYSEDVVKFKPLSEEQLSDKGLTLIKSMKKDKKKKDHQKKQKQDESRKHLEKMRVIQKNLVFVVGLSPRIATEEVLKSKEYFGKFGKITRVAINSNTSYAQSQTPSLSAYITYTRNEDALEAIKNTSGLIIHGRTIKTSHGTTKYCNYFLKNIPCTKSDCPFLHELGDESCVFTKDDVQQRSKDLISVRVISEQISTKVVTEVSENYEEELEMKSDVQVEKPTKGTISQNSYDKAVGSGAPNKLYNPPYMNIRATDAVPSHVNLYANNTDEDLDFDPWNESNKGFADLLLLGSNNNVNNKLPVTVEHERNGNLYENGTTSMLGNTYSNIVDSLDNTNTEMASGNPYNNTGYANRKQNIFPQSNQSYFQNAQNYAHFGNYYNPGDGFNMSKYIDSSSNNIDAGSSYSNVGIDTESFGIKSGFEGNSSSANNFGGAKVPNTAIKAEHNDKNTSTPCVSNNGMLQNVREWQAGFRSLLPNVNITFGFGNTLQGTEISGKDLSHKENDDQSKPHHIMESDVKHGIESKSKILLNIGINDCFMCRDEIGNTENPSFIKTEETVVPVNKMKEMNIKHEVEDITGNKYRIHANKNDNVTRTNYLPSVNSQLGDRKLAQSYKHKHKNNVKSGIRSNVYPNSPGRDRASNTLPARKAENRNQSYSTNTNSTKAPKLLQTEADTSDDKSSKVRIVKKDWKTNVDVAGTAIKPKTNVINNNVPSKAHETKGKDDNDIDETDNKVIKSLSKNKKKRQRKLQSKKPTDDNDLAKSEIATYVKSTTESLNLGFLPAKFSESIAVDYDKDTDPDTIVNHLEVEIENTKKEVQDCEAKLHAVIRKNCSISNTNYEKSIHNQE</sequence>
<dbReference type="Proteomes" id="UP000009022">
    <property type="component" value="Unassembled WGS sequence"/>
</dbReference>
<evidence type="ECO:0000256" key="26">
    <source>
        <dbReference type="PROSITE-ProRule" id="PRU00723"/>
    </source>
</evidence>
<proteinExistence type="predicted"/>
<evidence type="ECO:0000256" key="14">
    <source>
        <dbReference type="ARBA" id="ARBA00022843"/>
    </source>
</evidence>
<feature type="region of interest" description="Disordered" evidence="28">
    <location>
        <begin position="286"/>
        <end position="305"/>
    </location>
</feature>
<accession>B3RL24</accession>
<dbReference type="PROSITE" id="PS50089">
    <property type="entry name" value="ZF_RING_2"/>
    <property type="match status" value="1"/>
</dbReference>
<dbReference type="GO" id="GO:0005829">
    <property type="term" value="C:cytosol"/>
    <property type="evidence" value="ECO:0007669"/>
    <property type="project" value="UniProtKB-ARBA"/>
</dbReference>
<keyword evidence="15 25" id="KW-0694">RNA-binding</keyword>
<feature type="compositionally biased region" description="Polar residues" evidence="28">
    <location>
        <begin position="693"/>
        <end position="703"/>
    </location>
</feature>
<dbReference type="GO" id="GO:0008270">
    <property type="term" value="F:zinc ion binding"/>
    <property type="evidence" value="ECO:0007669"/>
    <property type="project" value="UniProtKB-KW"/>
</dbReference>
<evidence type="ECO:0000256" key="24">
    <source>
        <dbReference type="ARBA" id="ARBA00083942"/>
    </source>
</evidence>
<evidence type="ECO:0000256" key="11">
    <source>
        <dbReference type="ARBA" id="ARBA00022771"/>
    </source>
</evidence>
<comment type="catalytic activity">
    <reaction evidence="1">
        <text>S-ubiquitinyl-[E2 ubiquitin-conjugating enzyme]-L-cysteine + [acceptor protein]-L-lysine = [E2 ubiquitin-conjugating enzyme]-L-cysteine + N(6)-ubiquitinyl-[acceptor protein]-L-lysine.</text>
        <dbReference type="EC" id="2.3.2.27"/>
    </reaction>
</comment>
<dbReference type="CDD" id="cd16618">
    <property type="entry name" value="mRING-HC-C4C4_CNOT4"/>
    <property type="match status" value="1"/>
</dbReference>
<dbReference type="FunFam" id="3.30.70.330:FF:000044">
    <property type="entry name" value="Putative ccr4-not transcription complex subunit 4"/>
    <property type="match status" value="1"/>
</dbReference>
<protein>
    <recommendedName>
        <fullName evidence="20">CCR4-NOT transcription complex subunit 4</fullName>
        <ecNumber evidence="5">2.3.2.27</ecNumber>
    </recommendedName>
    <alternativeName>
        <fullName evidence="23">CCR4-associated factor 4</fullName>
    </alternativeName>
    <alternativeName>
        <fullName evidence="24">E3 ubiquitin-protein ligase CNOT4</fullName>
    </alternativeName>
    <alternativeName>
        <fullName evidence="21">Potential transcriptional repressor NOT4Hp</fullName>
    </alternativeName>
    <alternativeName>
        <fullName evidence="22">RING-type E3 ubiquitin transferase CNOT4</fullName>
    </alternativeName>
</protein>
<evidence type="ECO:0000256" key="28">
    <source>
        <dbReference type="SAM" id="MobiDB-lite"/>
    </source>
</evidence>
<keyword evidence="6" id="KW-0488">Methylation</keyword>
<dbReference type="InterPro" id="IPR034261">
    <property type="entry name" value="CNOT4_RRM"/>
</dbReference>
<dbReference type="Gene3D" id="3.30.40.10">
    <property type="entry name" value="Zinc/RING finger domain, C3HC4 (zinc finger)"/>
    <property type="match status" value="1"/>
</dbReference>
<evidence type="ECO:0000256" key="19">
    <source>
        <dbReference type="ARBA" id="ARBA00062432"/>
    </source>
</evidence>
<evidence type="ECO:0000256" key="16">
    <source>
        <dbReference type="ARBA" id="ARBA00023054"/>
    </source>
</evidence>
<evidence type="ECO:0000256" key="10">
    <source>
        <dbReference type="ARBA" id="ARBA00022723"/>
    </source>
</evidence>
<feature type="compositionally biased region" description="Basic and acidic residues" evidence="28">
    <location>
        <begin position="786"/>
        <end position="805"/>
    </location>
</feature>
<evidence type="ECO:0000259" key="30">
    <source>
        <dbReference type="PROSITE" id="PS50102"/>
    </source>
</evidence>
<dbReference type="Gene3D" id="3.30.70.330">
    <property type="match status" value="1"/>
</dbReference>
<dbReference type="InterPro" id="IPR000504">
    <property type="entry name" value="RRM_dom"/>
</dbReference>
<keyword evidence="14" id="KW-0832">Ubl conjugation</keyword>
<dbReference type="Pfam" id="PF14570">
    <property type="entry name" value="zf-RING_4"/>
    <property type="match status" value="1"/>
</dbReference>
<evidence type="ECO:0000256" key="2">
    <source>
        <dbReference type="ARBA" id="ARBA00004123"/>
    </source>
</evidence>
<dbReference type="CDD" id="cd12438">
    <property type="entry name" value="RRM_CNOT4"/>
    <property type="match status" value="1"/>
</dbReference>